<gene>
    <name evidence="1" type="ORF">BC739_002894</name>
</gene>
<name>A0ABR6BG02_9PSEU</name>
<dbReference type="InterPro" id="IPR025591">
    <property type="entry name" value="RloB"/>
</dbReference>
<evidence type="ECO:0000313" key="1">
    <source>
        <dbReference type="EMBL" id="MBA8925695.1"/>
    </source>
</evidence>
<organism evidence="1 2">
    <name type="scientific">Kutzneria viridogrisea</name>
    <dbReference type="NCBI Taxonomy" id="47990"/>
    <lineage>
        <taxon>Bacteria</taxon>
        <taxon>Bacillati</taxon>
        <taxon>Actinomycetota</taxon>
        <taxon>Actinomycetes</taxon>
        <taxon>Pseudonocardiales</taxon>
        <taxon>Pseudonocardiaceae</taxon>
        <taxon>Kutzneria</taxon>
    </lineage>
</organism>
<protein>
    <recommendedName>
        <fullName evidence="3">RloB-like protein</fullName>
    </recommendedName>
</protein>
<accession>A0ABR6BG02</accession>
<comment type="caution">
    <text evidence="1">The sequence shown here is derived from an EMBL/GenBank/DDBJ whole genome shotgun (WGS) entry which is preliminary data.</text>
</comment>
<evidence type="ECO:0000313" key="2">
    <source>
        <dbReference type="Proteomes" id="UP000517916"/>
    </source>
</evidence>
<reference evidence="1 2" key="1">
    <citation type="submission" date="2020-08" db="EMBL/GenBank/DDBJ databases">
        <title>Genomic Encyclopedia of Archaeal and Bacterial Type Strains, Phase II (KMG-II): from individual species to whole genera.</title>
        <authorList>
            <person name="Goeker M."/>
        </authorList>
    </citation>
    <scope>NUCLEOTIDE SEQUENCE [LARGE SCALE GENOMIC DNA]</scope>
    <source>
        <strain evidence="1 2">DSM 43850</strain>
    </source>
</reference>
<keyword evidence="2" id="KW-1185">Reference proteome</keyword>
<dbReference type="EMBL" id="JACJID010000002">
    <property type="protein sequence ID" value="MBA8925695.1"/>
    <property type="molecule type" value="Genomic_DNA"/>
</dbReference>
<proteinExistence type="predicted"/>
<sequence>MGTEPAYFDGLKQARRNPAVKVKVLGKGVAPDQLVRYTCKVGDGYDEIWCVVDTDEYDIPAAVRAARGTRVQLSVSDPCFEYWLILHFQDCHRPARCYDEVLPILRRHVPGYDKTRLTFAQFDAGVERAIERARARDGGGNPATGVWKLALNVLPD</sequence>
<dbReference type="Proteomes" id="UP000517916">
    <property type="component" value="Unassembled WGS sequence"/>
</dbReference>
<evidence type="ECO:0008006" key="3">
    <source>
        <dbReference type="Google" id="ProtNLM"/>
    </source>
</evidence>
<dbReference type="Pfam" id="PF13707">
    <property type="entry name" value="RloB"/>
    <property type="match status" value="1"/>
</dbReference>